<dbReference type="PATRIC" id="fig|1423747.3.peg.1408"/>
<dbReference type="SUPFAM" id="SSF55729">
    <property type="entry name" value="Acyl-CoA N-acyltransferases (Nat)"/>
    <property type="match status" value="1"/>
</dbReference>
<dbReference type="InterPro" id="IPR016181">
    <property type="entry name" value="Acyl_CoA_acyltransferase"/>
</dbReference>
<dbReference type="InterPro" id="IPR039143">
    <property type="entry name" value="GNPNAT1-like"/>
</dbReference>
<dbReference type="PANTHER" id="PTHR13355:SF11">
    <property type="entry name" value="GLUCOSAMINE 6-PHOSPHATE N-ACETYLTRANSFERASE"/>
    <property type="match status" value="1"/>
</dbReference>
<dbReference type="STRING" id="1423747.FC69_GL001381"/>
<keyword evidence="2" id="KW-0808">Transferase</keyword>
<accession>A0A0R1S201</accession>
<feature type="domain" description="N-acetyltransferase" evidence="1">
    <location>
        <begin position="27"/>
        <end position="170"/>
    </location>
</feature>
<dbReference type="Proteomes" id="UP000051264">
    <property type="component" value="Unassembled WGS sequence"/>
</dbReference>
<comment type="caution">
    <text evidence="2">The sequence shown here is derived from an EMBL/GenBank/DDBJ whole genome shotgun (WGS) entry which is preliminary data.</text>
</comment>
<dbReference type="GO" id="GO:0004343">
    <property type="term" value="F:glucosamine 6-phosphate N-acetyltransferase activity"/>
    <property type="evidence" value="ECO:0007669"/>
    <property type="project" value="TreeGrafter"/>
</dbReference>
<gene>
    <name evidence="2" type="ORF">FC69_GL001381</name>
</gene>
<sequence length="176" mass="19872">MMMPILFSLYQILIQTNMINNRGLIFMDIKQTTDLSSPTYRDALNIRQTVFVVEQQVPAELEIDAFENQARYFVGYDQGQPVATLRLIDEGHAYHVQRVAVAKTARHRGYGQLLMQSAADFAEKVGKQSLILNAQLTALPFYQKLGFHATATPTFVEAGIEHQEMAKSFKNDSNSL</sequence>
<evidence type="ECO:0000313" key="3">
    <source>
        <dbReference type="Proteomes" id="UP000051264"/>
    </source>
</evidence>
<dbReference type="AlphaFoldDB" id="A0A0R1S201"/>
<dbReference type="CDD" id="cd04301">
    <property type="entry name" value="NAT_SF"/>
    <property type="match status" value="1"/>
</dbReference>
<dbReference type="PANTHER" id="PTHR13355">
    <property type="entry name" value="GLUCOSAMINE 6-PHOSPHATE N-ACETYLTRANSFERASE"/>
    <property type="match status" value="1"/>
</dbReference>
<proteinExistence type="predicted"/>
<protein>
    <submittedName>
        <fullName evidence="2">Acetyltransferase family protein</fullName>
    </submittedName>
</protein>
<dbReference type="InterPro" id="IPR000182">
    <property type="entry name" value="GNAT_dom"/>
</dbReference>
<dbReference type="PROSITE" id="PS51186">
    <property type="entry name" value="GNAT"/>
    <property type="match status" value="1"/>
</dbReference>
<evidence type="ECO:0000313" key="2">
    <source>
        <dbReference type="EMBL" id="KRL60035.1"/>
    </source>
</evidence>
<reference evidence="2 3" key="1">
    <citation type="journal article" date="2015" name="Genome Announc.">
        <title>Expanding the biotechnology potential of lactobacilli through comparative genomics of 213 strains and associated genera.</title>
        <authorList>
            <person name="Sun Z."/>
            <person name="Harris H.M."/>
            <person name="McCann A."/>
            <person name="Guo C."/>
            <person name="Argimon S."/>
            <person name="Zhang W."/>
            <person name="Yang X."/>
            <person name="Jeffery I.B."/>
            <person name="Cooney J.C."/>
            <person name="Kagawa T.F."/>
            <person name="Liu W."/>
            <person name="Song Y."/>
            <person name="Salvetti E."/>
            <person name="Wrobel A."/>
            <person name="Rasinkangas P."/>
            <person name="Parkhill J."/>
            <person name="Rea M.C."/>
            <person name="O'Sullivan O."/>
            <person name="Ritari J."/>
            <person name="Douillard F.P."/>
            <person name="Paul Ross R."/>
            <person name="Yang R."/>
            <person name="Briner A.E."/>
            <person name="Felis G.E."/>
            <person name="de Vos W.M."/>
            <person name="Barrangou R."/>
            <person name="Klaenhammer T.R."/>
            <person name="Caufield P.W."/>
            <person name="Cui Y."/>
            <person name="Zhang H."/>
            <person name="O'Toole P.W."/>
        </authorList>
    </citation>
    <scope>NUCLEOTIDE SEQUENCE [LARGE SCALE GENOMIC DNA]</scope>
    <source>
        <strain evidence="2 3">DSM 14340</strain>
    </source>
</reference>
<dbReference type="Gene3D" id="3.40.630.30">
    <property type="match status" value="1"/>
</dbReference>
<dbReference type="eggNOG" id="COG2153">
    <property type="taxonomic scope" value="Bacteria"/>
</dbReference>
<name>A0A0R1S201_9LACO</name>
<evidence type="ECO:0000259" key="1">
    <source>
        <dbReference type="PROSITE" id="PS51186"/>
    </source>
</evidence>
<dbReference type="EMBL" id="AZEX01000039">
    <property type="protein sequence ID" value="KRL60035.1"/>
    <property type="molecule type" value="Genomic_DNA"/>
</dbReference>
<dbReference type="Pfam" id="PF13673">
    <property type="entry name" value="Acetyltransf_10"/>
    <property type="match status" value="1"/>
</dbReference>
<organism evidence="2 3">
    <name type="scientific">Latilactobacillus fuchuensis DSM 14340 = JCM 11249</name>
    <dbReference type="NCBI Taxonomy" id="1423747"/>
    <lineage>
        <taxon>Bacteria</taxon>
        <taxon>Bacillati</taxon>
        <taxon>Bacillota</taxon>
        <taxon>Bacilli</taxon>
        <taxon>Lactobacillales</taxon>
        <taxon>Lactobacillaceae</taxon>
        <taxon>Latilactobacillus</taxon>
    </lineage>
</organism>